<reference evidence="2 3" key="1">
    <citation type="journal article" date="2003" name="Nucleic Acids Res.">
        <title>Genome sequence of Chlamydophila caviae (Chlamydia psittaci GPIC): examining the role of niche-specific genes in the evolution of the Chlamydiaceae.</title>
        <authorList>
            <person name="Read T.D."/>
            <person name="Myers G.S.A."/>
            <person name="Brunham R.C."/>
            <person name="Nelson W.C."/>
            <person name="Paulsen I.T."/>
            <person name="Heidelberg J.F."/>
            <person name="Holtzapple E.K."/>
            <person name="Khouri H.M."/>
            <person name="Federova N.B."/>
            <person name="Carty H.A."/>
            <person name="Umayam L.A."/>
            <person name="Haft D.H."/>
            <person name="Peterson J.D."/>
            <person name="Beanan M.J."/>
            <person name="White O."/>
            <person name="Salzberg S.L."/>
            <person name="Hsia R.-C."/>
            <person name="McClarty G."/>
            <person name="Rank R.G."/>
            <person name="Bavoil P.M."/>
            <person name="Fraser C.M."/>
        </authorList>
    </citation>
    <scope>NUCLEOTIDE SEQUENCE [LARGE SCALE GENOMIC DNA]</scope>
    <source>
        <strain evidence="3">ATCC VR-813 / DSM 19441 / 03DC25 / GPIC</strain>
    </source>
</reference>
<keyword evidence="3" id="KW-1185">Reference proteome</keyword>
<dbReference type="STRING" id="227941.CCA_00189"/>
<evidence type="ECO:0008006" key="4">
    <source>
        <dbReference type="Google" id="ProtNLM"/>
    </source>
</evidence>
<gene>
    <name evidence="2" type="ordered locus">CCA_00189</name>
</gene>
<dbReference type="HOGENOM" id="CLU_905192_0_0_0"/>
<dbReference type="AlphaFoldDB" id="Q824G3"/>
<name>Q824G3_CHLCV</name>
<evidence type="ECO:0000313" key="3">
    <source>
        <dbReference type="Proteomes" id="UP000002193"/>
    </source>
</evidence>
<protein>
    <recommendedName>
        <fullName evidence="4">Outer membrane protein</fullName>
    </recommendedName>
</protein>
<dbReference type="OrthoDB" id="17394at2"/>
<dbReference type="GO" id="GO:0003824">
    <property type="term" value="F:catalytic activity"/>
    <property type="evidence" value="ECO:0007669"/>
    <property type="project" value="UniProtKB-ARBA"/>
</dbReference>
<evidence type="ECO:0000256" key="1">
    <source>
        <dbReference type="SAM" id="SignalP"/>
    </source>
</evidence>
<organism evidence="2 3">
    <name type="scientific">Chlamydia caviae (strain ATCC VR-813 / DSM 19441 / 03DC25 / GPIC)</name>
    <name type="common">Chlamydophila caviae</name>
    <dbReference type="NCBI Taxonomy" id="227941"/>
    <lineage>
        <taxon>Bacteria</taxon>
        <taxon>Pseudomonadati</taxon>
        <taxon>Chlamydiota</taxon>
        <taxon>Chlamydiia</taxon>
        <taxon>Chlamydiales</taxon>
        <taxon>Chlamydiaceae</taxon>
        <taxon>Chlamydia/Chlamydophila group</taxon>
        <taxon>Chlamydia</taxon>
    </lineage>
</organism>
<accession>Q824G3</accession>
<dbReference type="SUPFAM" id="SSF53613">
    <property type="entry name" value="Ribokinase-like"/>
    <property type="match status" value="1"/>
</dbReference>
<evidence type="ECO:0000313" key="2">
    <source>
        <dbReference type="EMBL" id="AAP04940.1"/>
    </source>
</evidence>
<dbReference type="EMBL" id="AE015925">
    <property type="protein sequence ID" value="AAP04940.1"/>
    <property type="molecule type" value="Genomic_DNA"/>
</dbReference>
<dbReference type="RefSeq" id="WP_011006161.1">
    <property type="nucleotide sequence ID" value="NC_003361.3"/>
</dbReference>
<dbReference type="Gene3D" id="3.40.1190.20">
    <property type="match status" value="1"/>
</dbReference>
<dbReference type="KEGG" id="cca:CCA_00189"/>
<proteinExistence type="predicted"/>
<sequence length="316" mass="35880">MHYLCFFTLMASILMSGAASRAYAEDFPWVAPKSLTILGSPFIDVVLDVDEEFIENCNLKIGEIQTLSSFDIKKFFFMYKEAFPENPIQVTRKEPLSLTEDQLANLGIASLRNGNAYFNSPKHAEHGPAFNELDQLRLILCCPNQEDTLCYFSQEAPESSTELCLSPDGRYTLIDSELFLCGFCIESFLKRTESQTQKVLLDLNNSRVASRFRDRIWSLLPYIDVLFLSEGSIEAITGISNPTTARRLLSRIVPTVFVQNASEDKAHIYFMQHGKETAYSLKQDTQQIVLGFLFGYINDNVVDNYFHSSDLLFENA</sequence>
<feature type="chain" id="PRO_5004298568" description="Outer membrane protein" evidence="1">
    <location>
        <begin position="25"/>
        <end position="316"/>
    </location>
</feature>
<keyword evidence="1" id="KW-0732">Signal</keyword>
<feature type="signal peptide" evidence="1">
    <location>
        <begin position="1"/>
        <end position="24"/>
    </location>
</feature>
<dbReference type="Proteomes" id="UP000002193">
    <property type="component" value="Chromosome"/>
</dbReference>
<dbReference type="InterPro" id="IPR029056">
    <property type="entry name" value="Ribokinase-like"/>
</dbReference>